<comment type="caution">
    <text evidence="1">The sequence shown here is derived from an EMBL/GenBank/DDBJ whole genome shotgun (WGS) entry which is preliminary data.</text>
</comment>
<dbReference type="RefSeq" id="WP_184556655.1">
    <property type="nucleotide sequence ID" value="NZ_BAAARS010000001.1"/>
</dbReference>
<accession>A0A7W9T5X7</accession>
<dbReference type="AlphaFoldDB" id="A0A7W9T5X7"/>
<dbReference type="Proteomes" id="UP000591537">
    <property type="component" value="Unassembled WGS sequence"/>
</dbReference>
<keyword evidence="2" id="KW-1185">Reference proteome</keyword>
<sequence>MTPPGAGLTVVGPASGRRRDLADGQLDVQVTEVEGRVTLEKLPEALTVYRPIAGH</sequence>
<evidence type="ECO:0000313" key="2">
    <source>
        <dbReference type="Proteomes" id="UP000591537"/>
    </source>
</evidence>
<reference evidence="1 2" key="1">
    <citation type="submission" date="2020-08" db="EMBL/GenBank/DDBJ databases">
        <title>Genomic Encyclopedia of Type Strains, Phase IV (KMG-IV): sequencing the most valuable type-strain genomes for metagenomic binning, comparative biology and taxonomic classification.</title>
        <authorList>
            <person name="Goeker M."/>
        </authorList>
    </citation>
    <scope>NUCLEOTIDE SEQUENCE [LARGE SCALE GENOMIC DNA]</scope>
    <source>
        <strain evidence="1 2">DSM 43350</strain>
    </source>
</reference>
<protein>
    <submittedName>
        <fullName evidence="1">Uncharacterized protein</fullName>
    </submittedName>
</protein>
<proteinExistence type="predicted"/>
<evidence type="ECO:0000313" key="1">
    <source>
        <dbReference type="EMBL" id="MBB6074715.1"/>
    </source>
</evidence>
<gene>
    <name evidence="1" type="ORF">HNR57_000599</name>
</gene>
<name>A0A7W9T5X7_9ACTN</name>
<organism evidence="1 2">
    <name type="scientific">Streptomyces paradoxus</name>
    <dbReference type="NCBI Taxonomy" id="66375"/>
    <lineage>
        <taxon>Bacteria</taxon>
        <taxon>Bacillati</taxon>
        <taxon>Actinomycetota</taxon>
        <taxon>Actinomycetes</taxon>
        <taxon>Kitasatosporales</taxon>
        <taxon>Streptomycetaceae</taxon>
        <taxon>Streptomyces</taxon>
    </lineage>
</organism>
<dbReference type="EMBL" id="JACHGV010000001">
    <property type="protein sequence ID" value="MBB6074715.1"/>
    <property type="molecule type" value="Genomic_DNA"/>
</dbReference>